<dbReference type="Ensembl" id="ENSNPET00000020488.1">
    <property type="protein sequence ID" value="ENSNPEP00000019979.1"/>
    <property type="gene ID" value="ENSNPEG00000014871.1"/>
</dbReference>
<proteinExistence type="predicted"/>
<protein>
    <submittedName>
        <fullName evidence="2">Uncharacterized protein</fullName>
    </submittedName>
</protein>
<feature type="region of interest" description="Disordered" evidence="1">
    <location>
        <begin position="1"/>
        <end position="53"/>
    </location>
</feature>
<keyword evidence="3" id="KW-1185">Reference proteome</keyword>
<name>A0A8C6ZZX6_NOTPE</name>
<evidence type="ECO:0000256" key="1">
    <source>
        <dbReference type="SAM" id="MobiDB-lite"/>
    </source>
</evidence>
<dbReference type="AlphaFoldDB" id="A0A8C6ZZX6"/>
<dbReference type="Proteomes" id="UP000694420">
    <property type="component" value="Unplaced"/>
</dbReference>
<sequence>GPRSSLLGPPVQGALEPGLGRPLPPAPTGEGAGSRCGRAGPGLPERRRGAMAPPKDVVKIAVQMVGAIPQLIELQQSKPLAAVLKDICDA</sequence>
<reference evidence="2" key="1">
    <citation type="submission" date="2025-08" db="UniProtKB">
        <authorList>
            <consortium name="Ensembl"/>
        </authorList>
    </citation>
    <scope>IDENTIFICATION</scope>
</reference>
<accession>A0A8C6ZZX6</accession>
<organism evidence="2 3">
    <name type="scientific">Nothoprocta perdicaria</name>
    <name type="common">Chilean tinamou</name>
    <name type="synonym">Crypturus perdicarius</name>
    <dbReference type="NCBI Taxonomy" id="30464"/>
    <lineage>
        <taxon>Eukaryota</taxon>
        <taxon>Metazoa</taxon>
        <taxon>Chordata</taxon>
        <taxon>Craniata</taxon>
        <taxon>Vertebrata</taxon>
        <taxon>Euteleostomi</taxon>
        <taxon>Archelosauria</taxon>
        <taxon>Archosauria</taxon>
        <taxon>Dinosauria</taxon>
        <taxon>Saurischia</taxon>
        <taxon>Theropoda</taxon>
        <taxon>Coelurosauria</taxon>
        <taxon>Aves</taxon>
        <taxon>Palaeognathae</taxon>
        <taxon>Tinamiformes</taxon>
        <taxon>Tinamidae</taxon>
        <taxon>Nothoprocta</taxon>
    </lineage>
</organism>
<evidence type="ECO:0000313" key="3">
    <source>
        <dbReference type="Proteomes" id="UP000694420"/>
    </source>
</evidence>
<evidence type="ECO:0000313" key="2">
    <source>
        <dbReference type="Ensembl" id="ENSNPEP00000019979.1"/>
    </source>
</evidence>
<reference evidence="2" key="2">
    <citation type="submission" date="2025-09" db="UniProtKB">
        <authorList>
            <consortium name="Ensembl"/>
        </authorList>
    </citation>
    <scope>IDENTIFICATION</scope>
</reference>